<sequence length="769" mass="87980">MNPQRKAIIQKTVQSRTRGRRPNINPILRKESEEDQEELLRNSVNRAVIQSIHIEDQAKEMFRESSIVTVIEDNIRNEGTNSTYSEDQDFETLRSDNYKPEIDKADALGQENTCEQLILKESFSKEIKGNALLKSNSIRQESCRSEPRKRNLNNRSSDKFRNATSSALQSNAFNNSSENDIFGTIKLPMTEKYNQLLSQVHDCKQKTQKLPGLQVNSKDEDLNASSKLIIQAERSPGIQAIKTFHDYQAVKPAAERAGTGRRIPINSESWEDNQFDSKCTNLKLFSSKKQDDRPRTRVGRVRGTFRVSKRKKCKRPMLEGKPKLKKPQTSVNLDFQRSAPRILNTDNTTPTAIKKKRANVTKESSIDICREEAKQTSSYIQKASSKPRVLSRKQILTTENKPCITSLIDNKKKIKKFDLTETEKKIYGNRCPSGYTKQRVLGRGGCALVWLAEKNNGQLYAIKQFPKKQSSVSSSQVEIDIFETLNCDSLSSHQGHQYISHLVEKVNEKKDIWLVYELGGNALSKMLFEVKGEFHNGERIYFINHQNFYSDLKKNKNLMRQLIQKLMHAFDLLQQQGIVHADIKSENVLVSYTEEKITSVKIIDFGSAFIFEETTGISMSTPEYCAPEVIDYLENKGKSKYANGVSSLLRKMHIWSYDMWSIGALLLEIISGFPLWLSLKGRMKSLKGKNIFGQGIFGVQGRDMKKILTKQKKLLSKGLKSSLKKYDCNGYDSDYEFMDLLNQLLCLQPLKRLSPKEVIEHPFIANYLK</sequence>
<evidence type="ECO:0000313" key="5">
    <source>
        <dbReference type="Proteomes" id="UP001295684"/>
    </source>
</evidence>
<dbReference type="PROSITE" id="PS00108">
    <property type="entry name" value="PROTEIN_KINASE_ST"/>
    <property type="match status" value="1"/>
</dbReference>
<dbReference type="GO" id="GO:0005737">
    <property type="term" value="C:cytoplasm"/>
    <property type="evidence" value="ECO:0007669"/>
    <property type="project" value="TreeGrafter"/>
</dbReference>
<dbReference type="SMART" id="SM00220">
    <property type="entry name" value="S_TKc"/>
    <property type="match status" value="1"/>
</dbReference>
<gene>
    <name evidence="4" type="ORF">ECRASSUSDP1_LOCUS24731</name>
</gene>
<dbReference type="EMBL" id="CAMPGE010025482">
    <property type="protein sequence ID" value="CAI2383236.1"/>
    <property type="molecule type" value="Genomic_DNA"/>
</dbReference>
<dbReference type="InterPro" id="IPR000719">
    <property type="entry name" value="Prot_kinase_dom"/>
</dbReference>
<dbReference type="GO" id="GO:0005634">
    <property type="term" value="C:nucleus"/>
    <property type="evidence" value="ECO:0007669"/>
    <property type="project" value="TreeGrafter"/>
</dbReference>
<feature type="domain" description="Protein kinase" evidence="3">
    <location>
        <begin position="435"/>
        <end position="764"/>
    </location>
</feature>
<accession>A0AAD1Y3G8</accession>
<feature type="transmembrane region" description="Helical" evidence="2">
    <location>
        <begin position="659"/>
        <end position="679"/>
    </location>
</feature>
<feature type="region of interest" description="Disordered" evidence="1">
    <location>
        <begin position="137"/>
        <end position="161"/>
    </location>
</feature>
<dbReference type="GO" id="GO:0004674">
    <property type="term" value="F:protein serine/threonine kinase activity"/>
    <property type="evidence" value="ECO:0007669"/>
    <property type="project" value="TreeGrafter"/>
</dbReference>
<comment type="caution">
    <text evidence="4">The sequence shown here is derived from an EMBL/GenBank/DDBJ whole genome shotgun (WGS) entry which is preliminary data.</text>
</comment>
<dbReference type="PANTHER" id="PTHR44167:SF24">
    <property type="entry name" value="SERINE_THREONINE-PROTEIN KINASE CHK2"/>
    <property type="match status" value="1"/>
</dbReference>
<evidence type="ECO:0000256" key="1">
    <source>
        <dbReference type="SAM" id="MobiDB-lite"/>
    </source>
</evidence>
<dbReference type="InterPro" id="IPR011009">
    <property type="entry name" value="Kinase-like_dom_sf"/>
</dbReference>
<dbReference type="AlphaFoldDB" id="A0AAD1Y3G8"/>
<keyword evidence="2" id="KW-0812">Transmembrane</keyword>
<dbReference type="InterPro" id="IPR008271">
    <property type="entry name" value="Ser/Thr_kinase_AS"/>
</dbReference>
<keyword evidence="5" id="KW-1185">Reference proteome</keyword>
<dbReference type="Pfam" id="PF00069">
    <property type="entry name" value="Pkinase"/>
    <property type="match status" value="1"/>
</dbReference>
<organism evidence="4 5">
    <name type="scientific">Euplotes crassus</name>
    <dbReference type="NCBI Taxonomy" id="5936"/>
    <lineage>
        <taxon>Eukaryota</taxon>
        <taxon>Sar</taxon>
        <taxon>Alveolata</taxon>
        <taxon>Ciliophora</taxon>
        <taxon>Intramacronucleata</taxon>
        <taxon>Spirotrichea</taxon>
        <taxon>Hypotrichia</taxon>
        <taxon>Euplotida</taxon>
        <taxon>Euplotidae</taxon>
        <taxon>Moneuplotes</taxon>
    </lineage>
</organism>
<dbReference type="PANTHER" id="PTHR44167">
    <property type="entry name" value="OVARIAN-SPECIFIC SERINE/THREONINE-PROTEIN KINASE LOK-RELATED"/>
    <property type="match status" value="1"/>
</dbReference>
<reference evidence="4" key="1">
    <citation type="submission" date="2023-07" db="EMBL/GenBank/DDBJ databases">
        <authorList>
            <consortium name="AG Swart"/>
            <person name="Singh M."/>
            <person name="Singh A."/>
            <person name="Seah K."/>
            <person name="Emmerich C."/>
        </authorList>
    </citation>
    <scope>NUCLEOTIDE SEQUENCE</scope>
    <source>
        <strain evidence="4">DP1</strain>
    </source>
</reference>
<dbReference type="Proteomes" id="UP001295684">
    <property type="component" value="Unassembled WGS sequence"/>
</dbReference>
<dbReference type="GO" id="GO:0044773">
    <property type="term" value="P:mitotic DNA damage checkpoint signaling"/>
    <property type="evidence" value="ECO:0007669"/>
    <property type="project" value="TreeGrafter"/>
</dbReference>
<feature type="region of interest" description="Disordered" evidence="1">
    <location>
        <begin position="1"/>
        <end position="23"/>
    </location>
</feature>
<dbReference type="Gene3D" id="3.30.200.20">
    <property type="entry name" value="Phosphorylase Kinase, domain 1"/>
    <property type="match status" value="1"/>
</dbReference>
<dbReference type="Gene3D" id="1.10.510.10">
    <property type="entry name" value="Transferase(Phosphotransferase) domain 1"/>
    <property type="match status" value="1"/>
</dbReference>
<protein>
    <recommendedName>
        <fullName evidence="3">Protein kinase domain-containing protein</fullName>
    </recommendedName>
</protein>
<proteinExistence type="predicted"/>
<evidence type="ECO:0000313" key="4">
    <source>
        <dbReference type="EMBL" id="CAI2383236.1"/>
    </source>
</evidence>
<dbReference type="PROSITE" id="PS50011">
    <property type="entry name" value="PROTEIN_KINASE_DOM"/>
    <property type="match status" value="1"/>
</dbReference>
<dbReference type="SUPFAM" id="SSF56112">
    <property type="entry name" value="Protein kinase-like (PK-like)"/>
    <property type="match status" value="1"/>
</dbReference>
<evidence type="ECO:0000256" key="2">
    <source>
        <dbReference type="SAM" id="Phobius"/>
    </source>
</evidence>
<evidence type="ECO:0000259" key="3">
    <source>
        <dbReference type="PROSITE" id="PS50011"/>
    </source>
</evidence>
<keyword evidence="2" id="KW-1133">Transmembrane helix</keyword>
<keyword evidence="2" id="KW-0472">Membrane</keyword>
<name>A0AAD1Y3G8_EUPCR</name>
<dbReference type="GO" id="GO:0005524">
    <property type="term" value="F:ATP binding"/>
    <property type="evidence" value="ECO:0007669"/>
    <property type="project" value="InterPro"/>
</dbReference>